<comment type="caution">
    <text evidence="2">The sequence shown here is derived from an EMBL/GenBank/DDBJ whole genome shotgun (WGS) entry which is preliminary data.</text>
</comment>
<dbReference type="EMBL" id="QSTD01000012">
    <property type="protein sequence ID" value="RGM27577.1"/>
    <property type="molecule type" value="Genomic_DNA"/>
</dbReference>
<protein>
    <recommendedName>
        <fullName evidence="4">Lipoprotein</fullName>
    </recommendedName>
</protein>
<dbReference type="RefSeq" id="WP_117726021.1">
    <property type="nucleotide sequence ID" value="NZ_CABMFV010000012.1"/>
</dbReference>
<feature type="signal peptide" evidence="1">
    <location>
        <begin position="1"/>
        <end position="25"/>
    </location>
</feature>
<name>A0A8B2ZK40_STAWA</name>
<dbReference type="AlphaFoldDB" id="A0A8B2ZK40"/>
<keyword evidence="1" id="KW-0732">Signal</keyword>
<evidence type="ECO:0000256" key="1">
    <source>
        <dbReference type="SAM" id="SignalP"/>
    </source>
</evidence>
<dbReference type="PROSITE" id="PS51257">
    <property type="entry name" value="PROKAR_LIPOPROTEIN"/>
    <property type="match status" value="1"/>
</dbReference>
<proteinExistence type="predicted"/>
<dbReference type="Proteomes" id="UP000261016">
    <property type="component" value="Unassembled WGS sequence"/>
</dbReference>
<evidence type="ECO:0000313" key="3">
    <source>
        <dbReference type="Proteomes" id="UP000261016"/>
    </source>
</evidence>
<evidence type="ECO:0000313" key="2">
    <source>
        <dbReference type="EMBL" id="RGM27577.1"/>
    </source>
</evidence>
<organism evidence="2 3">
    <name type="scientific">Staphylococcus warneri</name>
    <dbReference type="NCBI Taxonomy" id="1292"/>
    <lineage>
        <taxon>Bacteria</taxon>
        <taxon>Bacillati</taxon>
        <taxon>Bacillota</taxon>
        <taxon>Bacilli</taxon>
        <taxon>Bacillales</taxon>
        <taxon>Staphylococcaceae</taxon>
        <taxon>Staphylococcus</taxon>
    </lineage>
</organism>
<accession>A0A8B2ZK40</accession>
<sequence length="106" mass="11734">MKKVVVLVSFLALLLVACSSSPTKKAEGKWQNENGDIITIKDESLKVTNDGMTIEGSIKDDKEHKDLAKINLNGEKGYIKVGKKAIYAINEPDEKPDAKDKFEKIN</sequence>
<evidence type="ECO:0008006" key="4">
    <source>
        <dbReference type="Google" id="ProtNLM"/>
    </source>
</evidence>
<gene>
    <name evidence="2" type="ORF">DXC19_12385</name>
</gene>
<reference evidence="2 3" key="1">
    <citation type="submission" date="2018-08" db="EMBL/GenBank/DDBJ databases">
        <title>A genome reference for cultivated species of the human gut microbiota.</title>
        <authorList>
            <person name="Zou Y."/>
            <person name="Xue W."/>
            <person name="Luo G."/>
        </authorList>
    </citation>
    <scope>NUCLEOTIDE SEQUENCE [LARGE SCALE GENOMIC DNA]</scope>
    <source>
        <strain evidence="2 3">OM08-17AT</strain>
    </source>
</reference>
<feature type="chain" id="PRO_5039723327" description="Lipoprotein" evidence="1">
    <location>
        <begin position="26"/>
        <end position="106"/>
    </location>
</feature>